<evidence type="ECO:0000256" key="1">
    <source>
        <dbReference type="SAM" id="Phobius"/>
    </source>
</evidence>
<protein>
    <submittedName>
        <fullName evidence="2">Uncharacterized protein</fullName>
    </submittedName>
</protein>
<organism evidence="2 3">
    <name type="scientific">Lentinula lateritia</name>
    <dbReference type="NCBI Taxonomy" id="40482"/>
    <lineage>
        <taxon>Eukaryota</taxon>
        <taxon>Fungi</taxon>
        <taxon>Dikarya</taxon>
        <taxon>Basidiomycota</taxon>
        <taxon>Agaricomycotina</taxon>
        <taxon>Agaricomycetes</taxon>
        <taxon>Agaricomycetidae</taxon>
        <taxon>Agaricales</taxon>
        <taxon>Marasmiineae</taxon>
        <taxon>Omphalotaceae</taxon>
        <taxon>Lentinula</taxon>
    </lineage>
</organism>
<dbReference type="Proteomes" id="UP001150238">
    <property type="component" value="Unassembled WGS sequence"/>
</dbReference>
<feature type="transmembrane region" description="Helical" evidence="1">
    <location>
        <begin position="111"/>
        <end position="134"/>
    </location>
</feature>
<proteinExistence type="predicted"/>
<keyword evidence="1" id="KW-0812">Transmembrane</keyword>
<reference evidence="2" key="1">
    <citation type="submission" date="2022-08" db="EMBL/GenBank/DDBJ databases">
        <authorList>
            <consortium name="DOE Joint Genome Institute"/>
            <person name="Min B."/>
            <person name="Riley R."/>
            <person name="Sierra-Patev S."/>
            <person name="Naranjo-Ortiz M."/>
            <person name="Looney B."/>
            <person name="Konkel Z."/>
            <person name="Slot J.C."/>
            <person name="Sakamoto Y."/>
            <person name="Steenwyk J.L."/>
            <person name="Rokas A."/>
            <person name="Carro J."/>
            <person name="Camarero S."/>
            <person name="Ferreira P."/>
            <person name="Molpeceres G."/>
            <person name="Ruiz-Duenas F.J."/>
            <person name="Serrano A."/>
            <person name="Henrissat B."/>
            <person name="Drula E."/>
            <person name="Hughes K.W."/>
            <person name="Mata J.L."/>
            <person name="Ishikawa N.K."/>
            <person name="Vargas-Isla R."/>
            <person name="Ushijima S."/>
            <person name="Smith C.A."/>
            <person name="Ahrendt S."/>
            <person name="Andreopoulos W."/>
            <person name="He G."/>
            <person name="Labutti K."/>
            <person name="Lipzen A."/>
            <person name="Ng V."/>
            <person name="Sandor L."/>
            <person name="Barry K."/>
            <person name="Martinez A.T."/>
            <person name="Xiao Y."/>
            <person name="Gibbons J.G."/>
            <person name="Terashima K."/>
            <person name="Hibbett D.S."/>
            <person name="Grigoriev I.V."/>
        </authorList>
    </citation>
    <scope>NUCLEOTIDE SEQUENCE</scope>
    <source>
        <strain evidence="2">Sp2 HRB7682 ss15</strain>
    </source>
</reference>
<evidence type="ECO:0000313" key="2">
    <source>
        <dbReference type="EMBL" id="KAJ4464680.1"/>
    </source>
</evidence>
<dbReference type="EMBL" id="JANVFS010000057">
    <property type="protein sequence ID" value="KAJ4464680.1"/>
    <property type="molecule type" value="Genomic_DNA"/>
</dbReference>
<accession>A0A9W9DDI6</accession>
<keyword evidence="1" id="KW-1133">Transmembrane helix</keyword>
<keyword evidence="1" id="KW-0472">Membrane</keyword>
<name>A0A9W9DDI6_9AGAR</name>
<gene>
    <name evidence="2" type="ORF">C8J55DRAFT_493841</name>
</gene>
<sequence>MEDCIFLPKLDFVIGVYGHAIKPLCVQTLKRGSSGYFLGSLAYAMEEHQSVKALTLGDEEHAIPIDAVYDFSCGAPNLTNLTLCLQGREAPVQLNTVTWEADFYSILFQSYWALTTLTLLIPFTLLATATFLFAPATATVIATVISNQLYISTCRLLLPPFRYHLPQPQSLSLRPAVAIVYKIWTSYAGVCCRGPEIFAGRRIWEHDVSGSGMGLLDRKDQKDEDSALLNKQKYYGKM</sequence>
<comment type="caution">
    <text evidence="2">The sequence shown here is derived from an EMBL/GenBank/DDBJ whole genome shotgun (WGS) entry which is preliminary data.</text>
</comment>
<dbReference type="AlphaFoldDB" id="A0A9W9DDI6"/>
<reference evidence="2" key="2">
    <citation type="journal article" date="2023" name="Proc. Natl. Acad. Sci. U.S.A.">
        <title>A global phylogenomic analysis of the shiitake genus Lentinula.</title>
        <authorList>
            <person name="Sierra-Patev S."/>
            <person name="Min B."/>
            <person name="Naranjo-Ortiz M."/>
            <person name="Looney B."/>
            <person name="Konkel Z."/>
            <person name="Slot J.C."/>
            <person name="Sakamoto Y."/>
            <person name="Steenwyk J.L."/>
            <person name="Rokas A."/>
            <person name="Carro J."/>
            <person name="Camarero S."/>
            <person name="Ferreira P."/>
            <person name="Molpeceres G."/>
            <person name="Ruiz-Duenas F.J."/>
            <person name="Serrano A."/>
            <person name="Henrissat B."/>
            <person name="Drula E."/>
            <person name="Hughes K.W."/>
            <person name="Mata J.L."/>
            <person name="Ishikawa N.K."/>
            <person name="Vargas-Isla R."/>
            <person name="Ushijima S."/>
            <person name="Smith C.A."/>
            <person name="Donoghue J."/>
            <person name="Ahrendt S."/>
            <person name="Andreopoulos W."/>
            <person name="He G."/>
            <person name="LaButti K."/>
            <person name="Lipzen A."/>
            <person name="Ng V."/>
            <person name="Riley R."/>
            <person name="Sandor L."/>
            <person name="Barry K."/>
            <person name="Martinez A.T."/>
            <person name="Xiao Y."/>
            <person name="Gibbons J.G."/>
            <person name="Terashima K."/>
            <person name="Grigoriev I.V."/>
            <person name="Hibbett D."/>
        </authorList>
    </citation>
    <scope>NUCLEOTIDE SEQUENCE</scope>
    <source>
        <strain evidence="2">Sp2 HRB7682 ss15</strain>
    </source>
</reference>
<evidence type="ECO:0000313" key="3">
    <source>
        <dbReference type="Proteomes" id="UP001150238"/>
    </source>
</evidence>